<dbReference type="AlphaFoldDB" id="A0A2N9HWH4"/>
<protein>
    <submittedName>
        <fullName evidence="3">Uncharacterized protein</fullName>
    </submittedName>
</protein>
<dbReference type="EMBL" id="OIVN01004334">
    <property type="protein sequence ID" value="SPD16712.1"/>
    <property type="molecule type" value="Genomic_DNA"/>
</dbReference>
<sequence length="619" mass="69432">MSRGGGVARTILKVVLAYAHRGGRLVYYRPLVGWYTYSSYSLMGRFRSFSITLDSLHFSLKRFFVGVCRVAESGGRAFDFGELVPSGCVLCRLSEEFFDLVSPALDTWKVVRGLMASEESSWHEVRSEELPEGLSDRGEDSRSQEEAPSVSDSSRVVGPDDSWIARSYLSKVVDVEGLEKYRRRYQIPEDVILRILESDEVACSSKYGDVAFYEADFNAGVRFPLQPLMKELLDRPSLSPGQLALNAWRTVVACMVMWKVCSDGKDDLTVDELLFCYKPCKIAASPGFWSLNARQRGLKLVIALKRSKLNQDGHNRVLRALHHREHHFKHFIRPELLALYSFGPELSEAVLSLQEINQKRMATAKLNKEKLMKMMSQQEEVPLTLGKRRKTGSSSKKVVDEASLPPPPIQKTTAPAPVPASSVEVVEVPTEPSSSKSVEKVSTLPRDASLASRRAKTVVMKEDIREYDKVNTDVVKVAGVHSLMKGLTELTVIANRCIQWEEALLKQKGDMTRKEEDLRKALDGAKRANEQVKMLASQLEAAKVSAVEEFKSSEAYDDNNTKYFLSGFSFLKKQAKEKYPELDFDVFQPFEDDESMMPVDDGNIGTTSADPQMDDDATS</sequence>
<proteinExistence type="predicted"/>
<evidence type="ECO:0000313" key="3">
    <source>
        <dbReference type="EMBL" id="SPD16712.1"/>
    </source>
</evidence>
<feature type="region of interest" description="Disordered" evidence="2">
    <location>
        <begin position="592"/>
        <end position="619"/>
    </location>
</feature>
<evidence type="ECO:0000256" key="2">
    <source>
        <dbReference type="SAM" id="MobiDB-lite"/>
    </source>
</evidence>
<accession>A0A2N9HWH4</accession>
<feature type="compositionally biased region" description="Basic and acidic residues" evidence="2">
    <location>
        <begin position="123"/>
        <end position="145"/>
    </location>
</feature>
<name>A0A2N9HWH4_FAGSY</name>
<evidence type="ECO:0000256" key="1">
    <source>
        <dbReference type="SAM" id="Coils"/>
    </source>
</evidence>
<organism evidence="3">
    <name type="scientific">Fagus sylvatica</name>
    <name type="common">Beechnut</name>
    <dbReference type="NCBI Taxonomy" id="28930"/>
    <lineage>
        <taxon>Eukaryota</taxon>
        <taxon>Viridiplantae</taxon>
        <taxon>Streptophyta</taxon>
        <taxon>Embryophyta</taxon>
        <taxon>Tracheophyta</taxon>
        <taxon>Spermatophyta</taxon>
        <taxon>Magnoliopsida</taxon>
        <taxon>eudicotyledons</taxon>
        <taxon>Gunneridae</taxon>
        <taxon>Pentapetalae</taxon>
        <taxon>rosids</taxon>
        <taxon>fabids</taxon>
        <taxon>Fagales</taxon>
        <taxon>Fagaceae</taxon>
        <taxon>Fagus</taxon>
    </lineage>
</organism>
<feature type="region of interest" description="Disordered" evidence="2">
    <location>
        <begin position="123"/>
        <end position="156"/>
    </location>
</feature>
<feature type="region of interest" description="Disordered" evidence="2">
    <location>
        <begin position="377"/>
        <end position="418"/>
    </location>
</feature>
<reference evidence="3" key="1">
    <citation type="submission" date="2018-02" db="EMBL/GenBank/DDBJ databases">
        <authorList>
            <person name="Cohen D.B."/>
            <person name="Kent A.D."/>
        </authorList>
    </citation>
    <scope>NUCLEOTIDE SEQUENCE</scope>
</reference>
<gene>
    <name evidence="3" type="ORF">FSB_LOCUS44594</name>
</gene>
<keyword evidence="1" id="KW-0175">Coiled coil</keyword>
<feature type="coiled-coil region" evidence="1">
    <location>
        <begin position="511"/>
        <end position="545"/>
    </location>
</feature>